<evidence type="ECO:0000256" key="1">
    <source>
        <dbReference type="SAM" id="MobiDB-lite"/>
    </source>
</evidence>
<accession>A0A9D5DIS5</accession>
<dbReference type="EMBL" id="JAPCXC010000114">
    <property type="protein sequence ID" value="KAJ1604937.1"/>
    <property type="molecule type" value="Genomic_DNA"/>
</dbReference>
<proteinExistence type="predicted"/>
<name>A0A9D5DIS5_9CRYT</name>
<reference evidence="2" key="1">
    <citation type="submission" date="2022-10" db="EMBL/GenBank/DDBJ databases">
        <title>Adaptive evolution leads to modifications in subtelomeric GC content in a zoonotic Cryptosporidium species.</title>
        <authorList>
            <person name="Li J."/>
            <person name="Feng Y."/>
            <person name="Xiao L."/>
        </authorList>
    </citation>
    <scope>NUCLEOTIDE SEQUENCE</scope>
    <source>
        <strain evidence="2">33844</strain>
    </source>
</reference>
<feature type="region of interest" description="Disordered" evidence="1">
    <location>
        <begin position="186"/>
        <end position="207"/>
    </location>
</feature>
<organism evidence="2">
    <name type="scientific">Cryptosporidium canis</name>
    <dbReference type="NCBI Taxonomy" id="195482"/>
    <lineage>
        <taxon>Eukaryota</taxon>
        <taxon>Sar</taxon>
        <taxon>Alveolata</taxon>
        <taxon>Apicomplexa</taxon>
        <taxon>Conoidasida</taxon>
        <taxon>Coccidia</taxon>
        <taxon>Eucoccidiorida</taxon>
        <taxon>Eimeriorina</taxon>
        <taxon>Cryptosporidiidae</taxon>
        <taxon>Cryptosporidium</taxon>
    </lineage>
</organism>
<comment type="caution">
    <text evidence="2">The sequence shown here is derived from an EMBL/GenBank/DDBJ whole genome shotgun (WGS) entry which is preliminary data.</text>
</comment>
<protein>
    <submittedName>
        <fullName evidence="2">Uncharacterized protein</fullName>
    </submittedName>
</protein>
<dbReference type="OrthoDB" id="10344864at2759"/>
<dbReference type="Proteomes" id="UP001067231">
    <property type="component" value="Unassembled WGS sequence"/>
</dbReference>
<sequence>MSVRDSLPIYQHKEELLALREVHSSSGVFVGGWVCARCWRNDCNNPAEKNCSDFPGGVRLEAAQHEGWEQGGLLRAREVYPDRLSTGFAEAGASKREQTQGCGHVRDLSELKVRGLLRVCGSPVRVLGGLRAEGWQLLCPGEAVSGPAELPLRARAGLPGGNHDYHIDHPLHQTERGRHSCVPARTGGHPPPVCELDRDLSQDGGLV</sequence>
<dbReference type="AlphaFoldDB" id="A0A9D5DIS5"/>
<evidence type="ECO:0000313" key="2">
    <source>
        <dbReference type="EMBL" id="KAJ1604937.1"/>
    </source>
</evidence>
<gene>
    <name evidence="2" type="ORF">OJ253_3397</name>
</gene>